<dbReference type="InterPro" id="IPR052337">
    <property type="entry name" value="SAT4-like"/>
</dbReference>
<accession>A0A6A6DHG2</accession>
<evidence type="ECO:0000256" key="4">
    <source>
        <dbReference type="ARBA" id="ARBA00023136"/>
    </source>
</evidence>
<evidence type="ECO:0000313" key="8">
    <source>
        <dbReference type="EMBL" id="KAF2177888.1"/>
    </source>
</evidence>
<evidence type="ECO:0000259" key="7">
    <source>
        <dbReference type="Pfam" id="PF20684"/>
    </source>
</evidence>
<feature type="transmembrane region" description="Helical" evidence="6">
    <location>
        <begin position="12"/>
        <end position="31"/>
    </location>
</feature>
<evidence type="ECO:0000256" key="1">
    <source>
        <dbReference type="ARBA" id="ARBA00004141"/>
    </source>
</evidence>
<keyword evidence="4 6" id="KW-0472">Membrane</keyword>
<evidence type="ECO:0000256" key="3">
    <source>
        <dbReference type="ARBA" id="ARBA00022989"/>
    </source>
</evidence>
<dbReference type="GO" id="GO:0016020">
    <property type="term" value="C:membrane"/>
    <property type="evidence" value="ECO:0007669"/>
    <property type="project" value="UniProtKB-SubCell"/>
</dbReference>
<feature type="transmembrane region" description="Helical" evidence="6">
    <location>
        <begin position="117"/>
        <end position="142"/>
    </location>
</feature>
<gene>
    <name evidence="8" type="ORF">K469DRAFT_676570</name>
</gene>
<dbReference type="PANTHER" id="PTHR33048">
    <property type="entry name" value="PTH11-LIKE INTEGRAL MEMBRANE PROTEIN (AFU_ORTHOLOGUE AFUA_5G11245)"/>
    <property type="match status" value="1"/>
</dbReference>
<evidence type="ECO:0000256" key="5">
    <source>
        <dbReference type="ARBA" id="ARBA00038359"/>
    </source>
</evidence>
<dbReference type="PANTHER" id="PTHR33048:SF47">
    <property type="entry name" value="INTEGRAL MEMBRANE PROTEIN-RELATED"/>
    <property type="match status" value="1"/>
</dbReference>
<keyword evidence="9" id="KW-1185">Reference proteome</keyword>
<proteinExistence type="inferred from homology"/>
<comment type="subcellular location">
    <subcellularLocation>
        <location evidence="1">Membrane</location>
        <topology evidence="1">Multi-pass membrane protein</topology>
    </subcellularLocation>
</comment>
<feature type="transmembrane region" description="Helical" evidence="6">
    <location>
        <begin position="43"/>
        <end position="65"/>
    </location>
</feature>
<dbReference type="AlphaFoldDB" id="A0A6A6DHG2"/>
<name>A0A6A6DHG2_9PEZI</name>
<evidence type="ECO:0000256" key="6">
    <source>
        <dbReference type="SAM" id="Phobius"/>
    </source>
</evidence>
<dbReference type="Proteomes" id="UP000800200">
    <property type="component" value="Unassembled WGS sequence"/>
</dbReference>
<dbReference type="EMBL" id="ML994681">
    <property type="protein sequence ID" value="KAF2177888.1"/>
    <property type="molecule type" value="Genomic_DNA"/>
</dbReference>
<organism evidence="8 9">
    <name type="scientific">Zopfia rhizophila CBS 207.26</name>
    <dbReference type="NCBI Taxonomy" id="1314779"/>
    <lineage>
        <taxon>Eukaryota</taxon>
        <taxon>Fungi</taxon>
        <taxon>Dikarya</taxon>
        <taxon>Ascomycota</taxon>
        <taxon>Pezizomycotina</taxon>
        <taxon>Dothideomycetes</taxon>
        <taxon>Dothideomycetes incertae sedis</taxon>
        <taxon>Zopfiaceae</taxon>
        <taxon>Zopfia</taxon>
    </lineage>
</organism>
<feature type="domain" description="Rhodopsin" evidence="7">
    <location>
        <begin position="27"/>
        <end position="262"/>
    </location>
</feature>
<keyword evidence="3 6" id="KW-1133">Transmembrane helix</keyword>
<reference evidence="8" key="1">
    <citation type="journal article" date="2020" name="Stud. Mycol.">
        <title>101 Dothideomycetes genomes: a test case for predicting lifestyles and emergence of pathogens.</title>
        <authorList>
            <person name="Haridas S."/>
            <person name="Albert R."/>
            <person name="Binder M."/>
            <person name="Bloem J."/>
            <person name="Labutti K."/>
            <person name="Salamov A."/>
            <person name="Andreopoulos B."/>
            <person name="Baker S."/>
            <person name="Barry K."/>
            <person name="Bills G."/>
            <person name="Bluhm B."/>
            <person name="Cannon C."/>
            <person name="Castanera R."/>
            <person name="Culley D."/>
            <person name="Daum C."/>
            <person name="Ezra D."/>
            <person name="Gonzalez J."/>
            <person name="Henrissat B."/>
            <person name="Kuo A."/>
            <person name="Liang C."/>
            <person name="Lipzen A."/>
            <person name="Lutzoni F."/>
            <person name="Magnuson J."/>
            <person name="Mondo S."/>
            <person name="Nolan M."/>
            <person name="Ohm R."/>
            <person name="Pangilinan J."/>
            <person name="Park H.-J."/>
            <person name="Ramirez L."/>
            <person name="Alfaro M."/>
            <person name="Sun H."/>
            <person name="Tritt A."/>
            <person name="Yoshinaga Y."/>
            <person name="Zwiers L.-H."/>
            <person name="Turgeon B."/>
            <person name="Goodwin S."/>
            <person name="Spatafora J."/>
            <person name="Crous P."/>
            <person name="Grigoriev I."/>
        </authorList>
    </citation>
    <scope>NUCLEOTIDE SEQUENCE</scope>
    <source>
        <strain evidence="8">CBS 207.26</strain>
    </source>
</reference>
<comment type="similarity">
    <text evidence="5">Belongs to the SAT4 family.</text>
</comment>
<dbReference type="Pfam" id="PF20684">
    <property type="entry name" value="Fung_rhodopsin"/>
    <property type="match status" value="1"/>
</dbReference>
<dbReference type="OrthoDB" id="5378633at2759"/>
<protein>
    <recommendedName>
        <fullName evidence="7">Rhodopsin domain-containing protein</fullName>
    </recommendedName>
</protein>
<evidence type="ECO:0000313" key="9">
    <source>
        <dbReference type="Proteomes" id="UP000800200"/>
    </source>
</evidence>
<keyword evidence="2 6" id="KW-0812">Transmembrane</keyword>
<evidence type="ECO:0000256" key="2">
    <source>
        <dbReference type="ARBA" id="ARBA00022692"/>
    </source>
</evidence>
<dbReference type="InterPro" id="IPR049326">
    <property type="entry name" value="Rhodopsin_dom_fungi"/>
</dbReference>
<sequence>MSFAANQNDLLITVGILMPATMIVIGLRFFARQRLRARKGPDDWLALAAGIVFWANCFAMVWGVYKDYVGLDPLKMDPFALVQGLKVCYPEKPSRAMLRRLDELCRILFLYYRLFGIYASFRIALIVVGVASIAWMLTVWFVTIFRCNPISAAWNVFLVIQGQAHCLNQETIFLITETINAILDVSLVCLPISKLHILQLPLRDRIGLGFVFVTGEALSGDSILRIVFTYDGGALLDSIFWLDLQLATAIICACLPTLRSLLPTQKTFIPLSSAIQRLLGSRMISSSATAKSSQQGSSVSTSDDLSKSMYRRYANLSKDGDDEIALTGVRVDARSASQV</sequence>